<keyword evidence="1" id="KW-1133">Transmembrane helix</keyword>
<accession>A0A940MW36</accession>
<keyword evidence="1" id="KW-0472">Membrane</keyword>
<dbReference type="Proteomes" id="UP000677537">
    <property type="component" value="Unassembled WGS sequence"/>
</dbReference>
<proteinExistence type="predicted"/>
<dbReference type="EMBL" id="JAGIZA010000016">
    <property type="protein sequence ID" value="MBP0495288.1"/>
    <property type="molecule type" value="Genomic_DNA"/>
</dbReference>
<sequence length="121" mass="13413">MRVFTIHSRDGGKPRARLVPEGFSGWAFLFGPLWLLWRGLWLTLLGYLALAAAIAFLPDPWEGWAGIALQILLGFHAHDLERWTLRRRGYAMGGVAAGADEEEATLRALRAQPALARGMMA</sequence>
<evidence type="ECO:0000256" key="1">
    <source>
        <dbReference type="SAM" id="Phobius"/>
    </source>
</evidence>
<reference evidence="2" key="1">
    <citation type="submission" date="2021-03" db="EMBL/GenBank/DDBJ databases">
        <authorList>
            <person name="So Y."/>
        </authorList>
    </citation>
    <scope>NUCLEOTIDE SEQUENCE</scope>
    <source>
        <strain evidence="2">SG15</strain>
    </source>
</reference>
<feature type="transmembrane region" description="Helical" evidence="1">
    <location>
        <begin position="35"/>
        <end position="57"/>
    </location>
</feature>
<feature type="transmembrane region" description="Helical" evidence="1">
    <location>
        <begin position="63"/>
        <end position="80"/>
    </location>
</feature>
<protein>
    <submittedName>
        <fullName evidence="2">DUF2628 domain-containing protein</fullName>
    </submittedName>
</protein>
<evidence type="ECO:0000313" key="3">
    <source>
        <dbReference type="Proteomes" id="UP000677537"/>
    </source>
</evidence>
<dbReference type="AlphaFoldDB" id="A0A940MW36"/>
<name>A0A940MW36_9PROT</name>
<keyword evidence="1" id="KW-0812">Transmembrane</keyword>
<dbReference type="RefSeq" id="WP_209376087.1">
    <property type="nucleotide sequence ID" value="NZ_JAGIZA010000016.1"/>
</dbReference>
<dbReference type="InterPro" id="IPR024399">
    <property type="entry name" value="DUF2628"/>
</dbReference>
<organism evidence="2 3">
    <name type="scientific">Roseomonas indoligenes</name>
    <dbReference type="NCBI Taxonomy" id="2820811"/>
    <lineage>
        <taxon>Bacteria</taxon>
        <taxon>Pseudomonadati</taxon>
        <taxon>Pseudomonadota</taxon>
        <taxon>Alphaproteobacteria</taxon>
        <taxon>Acetobacterales</taxon>
        <taxon>Roseomonadaceae</taxon>
        <taxon>Roseomonas</taxon>
    </lineage>
</organism>
<comment type="caution">
    <text evidence="2">The sequence shown here is derived from an EMBL/GenBank/DDBJ whole genome shotgun (WGS) entry which is preliminary data.</text>
</comment>
<evidence type="ECO:0000313" key="2">
    <source>
        <dbReference type="EMBL" id="MBP0495288.1"/>
    </source>
</evidence>
<gene>
    <name evidence="2" type="ORF">J5Y10_21060</name>
</gene>
<keyword evidence="3" id="KW-1185">Reference proteome</keyword>
<dbReference type="Pfam" id="PF10947">
    <property type="entry name" value="DUF2628"/>
    <property type="match status" value="1"/>
</dbReference>